<dbReference type="AlphaFoldDB" id="A0A0C3BG23"/>
<gene>
    <name evidence="2" type="ORF">M413DRAFT_326716</name>
</gene>
<accession>A0A0C3BG23</accession>
<keyword evidence="3" id="KW-1185">Reference proteome</keyword>
<protein>
    <submittedName>
        <fullName evidence="2">Uncharacterized protein</fullName>
    </submittedName>
</protein>
<proteinExistence type="predicted"/>
<feature type="compositionally biased region" description="Basic residues" evidence="1">
    <location>
        <begin position="76"/>
        <end position="85"/>
    </location>
</feature>
<dbReference type="EMBL" id="KN831816">
    <property type="protein sequence ID" value="KIM35670.1"/>
    <property type="molecule type" value="Genomic_DNA"/>
</dbReference>
<evidence type="ECO:0000313" key="3">
    <source>
        <dbReference type="Proteomes" id="UP000053424"/>
    </source>
</evidence>
<reference evidence="2 3" key="1">
    <citation type="submission" date="2014-04" db="EMBL/GenBank/DDBJ databases">
        <authorList>
            <consortium name="DOE Joint Genome Institute"/>
            <person name="Kuo A."/>
            <person name="Gay G."/>
            <person name="Dore J."/>
            <person name="Kohler A."/>
            <person name="Nagy L.G."/>
            <person name="Floudas D."/>
            <person name="Copeland A."/>
            <person name="Barry K.W."/>
            <person name="Cichocki N."/>
            <person name="Veneault-Fourrey C."/>
            <person name="LaButti K."/>
            <person name="Lindquist E.A."/>
            <person name="Lipzen A."/>
            <person name="Lundell T."/>
            <person name="Morin E."/>
            <person name="Murat C."/>
            <person name="Sun H."/>
            <person name="Tunlid A."/>
            <person name="Henrissat B."/>
            <person name="Grigoriev I.V."/>
            <person name="Hibbett D.S."/>
            <person name="Martin F."/>
            <person name="Nordberg H.P."/>
            <person name="Cantor M.N."/>
            <person name="Hua S.X."/>
        </authorList>
    </citation>
    <scope>NUCLEOTIDE SEQUENCE [LARGE SCALE GENOMIC DNA]</scope>
    <source>
        <strain evidence="3">h7</strain>
    </source>
</reference>
<dbReference type="HOGENOM" id="CLU_1855516_0_0_1"/>
<name>A0A0C3BG23_HEBCY</name>
<evidence type="ECO:0000313" key="2">
    <source>
        <dbReference type="EMBL" id="KIM35670.1"/>
    </source>
</evidence>
<dbReference type="Proteomes" id="UP000053424">
    <property type="component" value="Unassembled WGS sequence"/>
</dbReference>
<organism evidence="2 3">
    <name type="scientific">Hebeloma cylindrosporum</name>
    <dbReference type="NCBI Taxonomy" id="76867"/>
    <lineage>
        <taxon>Eukaryota</taxon>
        <taxon>Fungi</taxon>
        <taxon>Dikarya</taxon>
        <taxon>Basidiomycota</taxon>
        <taxon>Agaricomycotina</taxon>
        <taxon>Agaricomycetes</taxon>
        <taxon>Agaricomycetidae</taxon>
        <taxon>Agaricales</taxon>
        <taxon>Agaricineae</taxon>
        <taxon>Hymenogastraceae</taxon>
        <taxon>Hebeloma</taxon>
    </lineage>
</organism>
<sequence>MICFKHFQDGSPFARAHHQTMPTTAFQLCSSLDDMKYHRCLGASDRAAAACRSRYLPVLSLDQVLVPIIFRHASRRRRQRKSKCQSHHEPGAAAPQPTLIKTAPSSPFRDSPTFSTSTIPVYIMSRTLRSFFLPMFLD</sequence>
<feature type="region of interest" description="Disordered" evidence="1">
    <location>
        <begin position="76"/>
        <end position="111"/>
    </location>
</feature>
<reference evidence="3" key="2">
    <citation type="submission" date="2015-01" db="EMBL/GenBank/DDBJ databases">
        <title>Evolutionary Origins and Diversification of the Mycorrhizal Mutualists.</title>
        <authorList>
            <consortium name="DOE Joint Genome Institute"/>
            <consortium name="Mycorrhizal Genomics Consortium"/>
            <person name="Kohler A."/>
            <person name="Kuo A."/>
            <person name="Nagy L.G."/>
            <person name="Floudas D."/>
            <person name="Copeland A."/>
            <person name="Barry K.W."/>
            <person name="Cichocki N."/>
            <person name="Veneault-Fourrey C."/>
            <person name="LaButti K."/>
            <person name="Lindquist E.A."/>
            <person name="Lipzen A."/>
            <person name="Lundell T."/>
            <person name="Morin E."/>
            <person name="Murat C."/>
            <person name="Riley R."/>
            <person name="Ohm R."/>
            <person name="Sun H."/>
            <person name="Tunlid A."/>
            <person name="Henrissat B."/>
            <person name="Grigoriev I.V."/>
            <person name="Hibbett D.S."/>
            <person name="Martin F."/>
        </authorList>
    </citation>
    <scope>NUCLEOTIDE SEQUENCE [LARGE SCALE GENOMIC DNA]</scope>
    <source>
        <strain evidence="3">h7</strain>
    </source>
</reference>
<evidence type="ECO:0000256" key="1">
    <source>
        <dbReference type="SAM" id="MobiDB-lite"/>
    </source>
</evidence>